<evidence type="ECO:0000313" key="2">
    <source>
        <dbReference type="EMBL" id="KAJ1147887.1"/>
    </source>
</evidence>
<dbReference type="Proteomes" id="UP001066276">
    <property type="component" value="Chromosome 5"/>
</dbReference>
<sequence>MVNRNGETQTRREEWKAPTQEEDCEQPDQADIDVTEFLRARGVDKECLRVRECLREGASLYVSENKDSVLSWWTLREAFKIVLRGQAQAVLGVVKKEMRLACTTIEKDIVSLEARVLSSSDPEDREQLRLR</sequence>
<accession>A0AAV7R857</accession>
<name>A0AAV7R857_PLEWA</name>
<dbReference type="AlphaFoldDB" id="A0AAV7R857"/>
<keyword evidence="3" id="KW-1185">Reference proteome</keyword>
<gene>
    <name evidence="2" type="ORF">NDU88_000728</name>
</gene>
<feature type="region of interest" description="Disordered" evidence="1">
    <location>
        <begin position="1"/>
        <end position="28"/>
    </location>
</feature>
<organism evidence="2 3">
    <name type="scientific">Pleurodeles waltl</name>
    <name type="common">Iberian ribbed newt</name>
    <dbReference type="NCBI Taxonomy" id="8319"/>
    <lineage>
        <taxon>Eukaryota</taxon>
        <taxon>Metazoa</taxon>
        <taxon>Chordata</taxon>
        <taxon>Craniata</taxon>
        <taxon>Vertebrata</taxon>
        <taxon>Euteleostomi</taxon>
        <taxon>Amphibia</taxon>
        <taxon>Batrachia</taxon>
        <taxon>Caudata</taxon>
        <taxon>Salamandroidea</taxon>
        <taxon>Salamandridae</taxon>
        <taxon>Pleurodelinae</taxon>
        <taxon>Pleurodeles</taxon>
    </lineage>
</organism>
<proteinExistence type="predicted"/>
<evidence type="ECO:0000313" key="3">
    <source>
        <dbReference type="Proteomes" id="UP001066276"/>
    </source>
</evidence>
<comment type="caution">
    <text evidence="2">The sequence shown here is derived from an EMBL/GenBank/DDBJ whole genome shotgun (WGS) entry which is preliminary data.</text>
</comment>
<protein>
    <submittedName>
        <fullName evidence="2">Uncharacterized protein</fullName>
    </submittedName>
</protein>
<reference evidence="2" key="1">
    <citation type="journal article" date="2022" name="bioRxiv">
        <title>Sequencing and chromosome-scale assembly of the giantPleurodeles waltlgenome.</title>
        <authorList>
            <person name="Brown T."/>
            <person name="Elewa A."/>
            <person name="Iarovenko S."/>
            <person name="Subramanian E."/>
            <person name="Araus A.J."/>
            <person name="Petzold A."/>
            <person name="Susuki M."/>
            <person name="Suzuki K.-i.T."/>
            <person name="Hayashi T."/>
            <person name="Toyoda A."/>
            <person name="Oliveira C."/>
            <person name="Osipova E."/>
            <person name="Leigh N.D."/>
            <person name="Simon A."/>
            <person name="Yun M.H."/>
        </authorList>
    </citation>
    <scope>NUCLEOTIDE SEQUENCE</scope>
    <source>
        <strain evidence="2">20211129_DDA</strain>
        <tissue evidence="2">Liver</tissue>
    </source>
</reference>
<evidence type="ECO:0000256" key="1">
    <source>
        <dbReference type="SAM" id="MobiDB-lite"/>
    </source>
</evidence>
<dbReference type="EMBL" id="JANPWB010000009">
    <property type="protein sequence ID" value="KAJ1147887.1"/>
    <property type="molecule type" value="Genomic_DNA"/>
</dbReference>